<reference evidence="4 5" key="1">
    <citation type="submission" date="2014-11" db="EMBL/GenBank/DDBJ databases">
        <title>A Rickettsiales Symbiont of Amoebae With Ancient Features.</title>
        <authorList>
            <person name="Schulz F."/>
            <person name="Martijn J."/>
            <person name="Wascher F."/>
            <person name="Kostanjsek R."/>
            <person name="Ettema T.J."/>
            <person name="Horn M."/>
        </authorList>
    </citation>
    <scope>NUCLEOTIDE SEQUENCE [LARGE SCALE GENOMIC DNA]</scope>
    <source>
        <strain evidence="4 5">UWC36</strain>
    </source>
</reference>
<dbReference type="CDD" id="cd02042">
    <property type="entry name" value="ParAB_family"/>
    <property type="match status" value="1"/>
</dbReference>
<organism evidence="4 5">
    <name type="scientific">Candidatus Jidaibacter acanthamoebae</name>
    <dbReference type="NCBI Taxonomy" id="86105"/>
    <lineage>
        <taxon>Bacteria</taxon>
        <taxon>Pseudomonadati</taxon>
        <taxon>Pseudomonadota</taxon>
        <taxon>Alphaproteobacteria</taxon>
        <taxon>Rickettsiales</taxon>
        <taxon>Candidatus Midichloriaceae</taxon>
        <taxon>Candidatus Jidaibacter</taxon>
    </lineage>
</organism>
<keyword evidence="4" id="KW-0378">Hydrolase</keyword>
<dbReference type="AlphaFoldDB" id="A0A0C1MVE0"/>
<dbReference type="PANTHER" id="PTHR13696">
    <property type="entry name" value="P-LOOP CONTAINING NUCLEOSIDE TRIPHOSPHATE HYDROLASE"/>
    <property type="match status" value="1"/>
</dbReference>
<dbReference type="InterPro" id="IPR025669">
    <property type="entry name" value="AAA_dom"/>
</dbReference>
<protein>
    <recommendedName>
        <fullName evidence="2">Chromosome partitioning protein ParA</fullName>
    </recommendedName>
</protein>
<evidence type="ECO:0000256" key="2">
    <source>
        <dbReference type="ARBA" id="ARBA00074747"/>
    </source>
</evidence>
<dbReference type="PATRIC" id="fig|86105.3.peg.165"/>
<proteinExistence type="predicted"/>
<dbReference type="STRING" id="86105.NF27_BK00880"/>
<dbReference type="RefSeq" id="WP_039454760.1">
    <property type="nucleotide sequence ID" value="NZ_JSWE01000036.1"/>
</dbReference>
<name>A0A0C1MVE0_9RICK</name>
<dbReference type="Proteomes" id="UP000031258">
    <property type="component" value="Unassembled WGS sequence"/>
</dbReference>
<dbReference type="PANTHER" id="PTHR13696:SF52">
    <property type="entry name" value="PARA FAMILY PROTEIN CT_582"/>
    <property type="match status" value="1"/>
</dbReference>
<dbReference type="EMBL" id="JSWE01000036">
    <property type="protein sequence ID" value="KIE06167.1"/>
    <property type="molecule type" value="Genomic_DNA"/>
</dbReference>
<dbReference type="SUPFAM" id="SSF52540">
    <property type="entry name" value="P-loop containing nucleoside triphosphate hydrolases"/>
    <property type="match status" value="1"/>
</dbReference>
<evidence type="ECO:0000313" key="4">
    <source>
        <dbReference type="EMBL" id="KIE06167.1"/>
    </source>
</evidence>
<dbReference type="FunFam" id="3.40.50.300:FF:000285">
    <property type="entry name" value="Sporulation initiation inhibitor Soj"/>
    <property type="match status" value="1"/>
</dbReference>
<comment type="caution">
    <text evidence="4">The sequence shown here is derived from an EMBL/GenBank/DDBJ whole genome shotgun (WGS) entry which is preliminary data.</text>
</comment>
<dbReference type="Pfam" id="PF13614">
    <property type="entry name" value="AAA_31"/>
    <property type="match status" value="1"/>
</dbReference>
<dbReference type="InterPro" id="IPR027417">
    <property type="entry name" value="P-loop_NTPase"/>
</dbReference>
<evidence type="ECO:0000256" key="1">
    <source>
        <dbReference type="ARBA" id="ARBA00057242"/>
    </source>
</evidence>
<accession>A0A0C1MVE0</accession>
<sequence length="270" mass="29526">MGKIICIANQKGGVGKTTTAINLATAIAAVDKRTLLIDLDPQGNASTGLGVESTERDKTIYEVLISGLNTKDAIVRTNIPKLEIITSTIDLAAAEVELYEFNSKETILKSNLSSIIKDYDFIIIDCPPSLGLLTINALTAAHSVIIPLQCEFFALEGLAYLTNTINLIKKSLNPTLHVEGILLTMMDRRNNLSVLVEKDVRNTFKNLVYQTVIPRNIKLSEAPSHGKPALIYDIRCVGSAAYIMLAKEVLNNNKTNDNEIKDEQRKKSAG</sequence>
<gene>
    <name evidence="4" type="primary">soj_2</name>
    <name evidence="4" type="ORF">NF27_BK00880</name>
</gene>
<comment type="function">
    <text evidence="1">Involved in chromosome partition. Localize to both poles of the predivisional cell following completion of DNA replication.</text>
</comment>
<dbReference type="OrthoDB" id="9815116at2"/>
<dbReference type="InterPro" id="IPR050678">
    <property type="entry name" value="DNA_Partitioning_ATPase"/>
</dbReference>
<evidence type="ECO:0000313" key="5">
    <source>
        <dbReference type="Proteomes" id="UP000031258"/>
    </source>
</evidence>
<dbReference type="Gene3D" id="3.40.50.300">
    <property type="entry name" value="P-loop containing nucleotide triphosphate hydrolases"/>
    <property type="match status" value="1"/>
</dbReference>
<keyword evidence="5" id="KW-1185">Reference proteome</keyword>
<dbReference type="GO" id="GO:0016787">
    <property type="term" value="F:hydrolase activity"/>
    <property type="evidence" value="ECO:0007669"/>
    <property type="project" value="UniProtKB-KW"/>
</dbReference>
<evidence type="ECO:0000259" key="3">
    <source>
        <dbReference type="Pfam" id="PF13614"/>
    </source>
</evidence>
<feature type="domain" description="AAA" evidence="3">
    <location>
        <begin position="3"/>
        <end position="177"/>
    </location>
</feature>